<dbReference type="GO" id="GO:0005634">
    <property type="term" value="C:nucleus"/>
    <property type="evidence" value="ECO:0007669"/>
    <property type="project" value="TreeGrafter"/>
</dbReference>
<protein>
    <submittedName>
        <fullName evidence="4">Ornithine decarboxylase antizyme 2</fullName>
    </submittedName>
</protein>
<proteinExistence type="inferred from homology"/>
<dbReference type="PANTHER" id="PTHR10279:SF6">
    <property type="entry name" value="ORNITHINE DECARBOXYLASE ANTIZYME 2"/>
    <property type="match status" value="1"/>
</dbReference>
<dbReference type="GO" id="GO:0045732">
    <property type="term" value="P:positive regulation of protein catabolic process"/>
    <property type="evidence" value="ECO:0007669"/>
    <property type="project" value="TreeGrafter"/>
</dbReference>
<dbReference type="GO" id="GO:0075523">
    <property type="term" value="P:viral translational frameshifting"/>
    <property type="evidence" value="ECO:0007669"/>
    <property type="project" value="UniProtKB-KW"/>
</dbReference>
<keyword evidence="3" id="KW-0688">Ribosomal frameshifting</keyword>
<sequence length="259" mass="29538">MSLLKEQSVLFFTDECSIGCMNTFYGFQASSQRLLRLAIGVKALSAFNREHRQTHDRIIIIHMIHFSLDFLLNIYRLGYQSKVIYEDNMCNTEESVLQGLCGAPDAPLPLTKIPGGRGTSRDLPHSVLHKDEKLTVTQAGSVNGAPSVLHFQYQLSEQRFSCWDTVLSDDALYLEIPNGALHNGSREGFTRLLEFAEEQLKVSFVFLWFYKNRDDRMSIMKTFRYMGFEVVNPGHPLVPARTDLLFMVYSMESSSSDEE</sequence>
<keyword evidence="5" id="KW-1185">Reference proteome</keyword>
<dbReference type="GO" id="GO:0008073">
    <property type="term" value="F:ornithine decarboxylase inhibitor activity"/>
    <property type="evidence" value="ECO:0007669"/>
    <property type="project" value="InterPro"/>
</dbReference>
<name>A0A5A9PUD6_9TELE</name>
<comment type="subunit">
    <text evidence="2">Interacts with ODC1 and thereby sterically blocks ODC homodimerization.</text>
</comment>
<dbReference type="Pfam" id="PF02100">
    <property type="entry name" value="ODC_AZ"/>
    <property type="match status" value="1"/>
</dbReference>
<dbReference type="GO" id="GO:0005737">
    <property type="term" value="C:cytoplasm"/>
    <property type="evidence" value="ECO:0007669"/>
    <property type="project" value="TreeGrafter"/>
</dbReference>
<dbReference type="PANTHER" id="PTHR10279">
    <property type="entry name" value="ORNITHINE DECARBOXYLASE ANTIZYME"/>
    <property type="match status" value="1"/>
</dbReference>
<evidence type="ECO:0000256" key="3">
    <source>
        <dbReference type="ARBA" id="ARBA00022758"/>
    </source>
</evidence>
<comment type="similarity">
    <text evidence="1">Belongs to the ODC antizyme family.</text>
</comment>
<dbReference type="FunFam" id="3.40.630.60:FF:000001">
    <property type="entry name" value="Ornithine decarboxylase antizyme 1"/>
    <property type="match status" value="1"/>
</dbReference>
<dbReference type="Proteomes" id="UP000324632">
    <property type="component" value="Chromosome 2"/>
</dbReference>
<dbReference type="InterPro" id="IPR038581">
    <property type="entry name" value="ODC_AZ_sf"/>
</dbReference>
<dbReference type="InterPro" id="IPR002993">
    <property type="entry name" value="ODC_AZ"/>
</dbReference>
<comment type="caution">
    <text evidence="4">The sequence shown here is derived from an EMBL/GenBank/DDBJ whole genome shotgun (WGS) entry which is preliminary data.</text>
</comment>
<dbReference type="PROSITE" id="PS01337">
    <property type="entry name" value="ODC_AZ"/>
    <property type="match status" value="1"/>
</dbReference>
<dbReference type="Gene3D" id="3.40.630.60">
    <property type="match status" value="1"/>
</dbReference>
<dbReference type="AlphaFoldDB" id="A0A5A9PUD6"/>
<dbReference type="EMBL" id="SOYY01000002">
    <property type="protein sequence ID" value="KAA0724641.1"/>
    <property type="molecule type" value="Genomic_DNA"/>
</dbReference>
<evidence type="ECO:0000313" key="5">
    <source>
        <dbReference type="Proteomes" id="UP000324632"/>
    </source>
</evidence>
<gene>
    <name evidence="4" type="ORF">E1301_Tti015322</name>
</gene>
<evidence type="ECO:0000256" key="1">
    <source>
        <dbReference type="ARBA" id="ARBA00008796"/>
    </source>
</evidence>
<reference evidence="4 5" key="1">
    <citation type="journal article" date="2019" name="Mol. Ecol. Resour.">
        <title>Chromosome-level genome assembly of Triplophysa tibetana, a fish adapted to the harsh high-altitude environment of the Tibetan Plateau.</title>
        <authorList>
            <person name="Yang X."/>
            <person name="Liu H."/>
            <person name="Ma Z."/>
            <person name="Zou Y."/>
            <person name="Zou M."/>
            <person name="Mao Y."/>
            <person name="Li X."/>
            <person name="Wang H."/>
            <person name="Chen T."/>
            <person name="Wang W."/>
            <person name="Yang R."/>
        </authorList>
    </citation>
    <scope>NUCLEOTIDE SEQUENCE [LARGE SCALE GENOMIC DNA]</scope>
    <source>
        <strain evidence="4">TTIB1903HZAU</strain>
        <tissue evidence="4">Muscle</tissue>
    </source>
</reference>
<accession>A0A5A9PUD6</accession>
<dbReference type="InterPro" id="IPR016181">
    <property type="entry name" value="Acyl_CoA_acyltransferase"/>
</dbReference>
<evidence type="ECO:0000256" key="2">
    <source>
        <dbReference type="ARBA" id="ARBA00011836"/>
    </source>
</evidence>
<dbReference type="SUPFAM" id="SSF55729">
    <property type="entry name" value="Acyl-CoA N-acyltransferases (Nat)"/>
    <property type="match status" value="1"/>
</dbReference>
<organism evidence="4 5">
    <name type="scientific">Triplophysa tibetana</name>
    <dbReference type="NCBI Taxonomy" id="1572043"/>
    <lineage>
        <taxon>Eukaryota</taxon>
        <taxon>Metazoa</taxon>
        <taxon>Chordata</taxon>
        <taxon>Craniata</taxon>
        <taxon>Vertebrata</taxon>
        <taxon>Euteleostomi</taxon>
        <taxon>Actinopterygii</taxon>
        <taxon>Neopterygii</taxon>
        <taxon>Teleostei</taxon>
        <taxon>Ostariophysi</taxon>
        <taxon>Cypriniformes</taxon>
        <taxon>Nemacheilidae</taxon>
        <taxon>Triplophysa</taxon>
    </lineage>
</organism>
<evidence type="ECO:0000313" key="4">
    <source>
        <dbReference type="EMBL" id="KAA0724641.1"/>
    </source>
</evidence>